<feature type="signal peptide" evidence="1">
    <location>
        <begin position="1"/>
        <end position="19"/>
    </location>
</feature>
<accession>A0A3S3PZ97</accession>
<dbReference type="PROSITE" id="PS51257">
    <property type="entry name" value="PROKAR_LIPOPROTEIN"/>
    <property type="match status" value="1"/>
</dbReference>
<sequence length="523" mass="58931">MKKIVRNILAILAVVTVSACNKLDLNVNPVQPVTVPPKQRLPAIQANLAYSLYSQARFGAYHSYYFTTRTGNSNAITDTWNYNSITRMGAWRWHYFDVGSNINQMVKRAAEESSNNYVGVGKIIMALSYLSATDVFGDMPFKEAYIGSFNPVYDPQEQIFAGVENLLNEGITALDNVSPLAETMDAKSDLIYNGDLNKWKALAKGVKARLKLRTANFKNGNQELLTIVNDALTNFNDAVFKYPEVSTTGWTHNLWGPSDPPPAGEAFQFADIRSDLVNTLPTDFLMRALTVDDGTTPAGSPIVYDPRLLKLTTPGKNNKYLGAKMSEGLRDVNLPTGTTFDDFAKLHGGYWTKDGSPYPVMIKEELLFIKAETQFHLNDLTGALASYKEGIRVNMERLGVTEGQILNYLGDQRKVAQSEATLDLSKIMMQKYIALYLQGETWSDMKRYGYKPSVYKNDLNGVTYAIYYPRYALAEWAGKYVQRFPYDPQTEYVYNPKEIERLGAKARDWAFKPVWWVQNSTLK</sequence>
<proteinExistence type="predicted"/>
<evidence type="ECO:0000313" key="3">
    <source>
        <dbReference type="Proteomes" id="UP000284120"/>
    </source>
</evidence>
<dbReference type="AlphaFoldDB" id="A0A3S3PZ97"/>
<feature type="chain" id="PRO_5018590983" evidence="1">
    <location>
        <begin position="20"/>
        <end position="523"/>
    </location>
</feature>
<dbReference type="EMBL" id="SAYW01000003">
    <property type="protein sequence ID" value="RWU07785.1"/>
    <property type="molecule type" value="Genomic_DNA"/>
</dbReference>
<keyword evidence="3" id="KW-1185">Reference proteome</keyword>
<dbReference type="SUPFAM" id="SSF48452">
    <property type="entry name" value="TPR-like"/>
    <property type="match status" value="1"/>
</dbReference>
<dbReference type="InterPro" id="IPR011990">
    <property type="entry name" value="TPR-like_helical_dom_sf"/>
</dbReference>
<dbReference type="Pfam" id="PF12771">
    <property type="entry name" value="SusD-like_2"/>
    <property type="match status" value="1"/>
</dbReference>
<evidence type="ECO:0000313" key="2">
    <source>
        <dbReference type="EMBL" id="RWU07785.1"/>
    </source>
</evidence>
<keyword evidence="2" id="KW-0449">Lipoprotein</keyword>
<name>A0A3S3PZ97_9SPHI</name>
<evidence type="ECO:0000256" key="1">
    <source>
        <dbReference type="SAM" id="SignalP"/>
    </source>
</evidence>
<dbReference type="OrthoDB" id="9766256at2"/>
<dbReference type="RefSeq" id="WP_113647694.1">
    <property type="nucleotide sequence ID" value="NZ_QMHN01000003.1"/>
</dbReference>
<dbReference type="InterPro" id="IPR041662">
    <property type="entry name" value="SusD-like_2"/>
</dbReference>
<protein>
    <submittedName>
        <fullName evidence="2">SusD/RagB family nutrient-binding outer membrane lipoprotein</fullName>
    </submittedName>
</protein>
<comment type="caution">
    <text evidence="2">The sequence shown here is derived from an EMBL/GenBank/DDBJ whole genome shotgun (WGS) entry which is preliminary data.</text>
</comment>
<reference evidence="2 3" key="1">
    <citation type="submission" date="2018-06" db="EMBL/GenBank/DDBJ databases">
        <title>Pedobacter endophyticus sp. nov., an endophytic bacterium isolated from a leaf of Triticum aestivum.</title>
        <authorList>
            <person name="Zhang L."/>
        </authorList>
    </citation>
    <scope>NUCLEOTIDE SEQUENCE [LARGE SCALE GENOMIC DNA]</scope>
    <source>
        <strain evidence="2 3">CM134L-2</strain>
    </source>
</reference>
<dbReference type="Proteomes" id="UP000284120">
    <property type="component" value="Unassembled WGS sequence"/>
</dbReference>
<organism evidence="2 3">
    <name type="scientific">Pedobacter chitinilyticus</name>
    <dbReference type="NCBI Taxonomy" id="2233776"/>
    <lineage>
        <taxon>Bacteria</taxon>
        <taxon>Pseudomonadati</taxon>
        <taxon>Bacteroidota</taxon>
        <taxon>Sphingobacteriia</taxon>
        <taxon>Sphingobacteriales</taxon>
        <taxon>Sphingobacteriaceae</taxon>
        <taxon>Pedobacter</taxon>
    </lineage>
</organism>
<dbReference type="Gene3D" id="1.25.40.390">
    <property type="match status" value="1"/>
</dbReference>
<keyword evidence="1" id="KW-0732">Signal</keyword>
<gene>
    <name evidence="2" type="ORF">DPV69_12465</name>
</gene>